<dbReference type="STRING" id="105696.A0A1Y2LS48"/>
<dbReference type="InterPro" id="IPR012677">
    <property type="entry name" value="Nucleotide-bd_a/b_plait_sf"/>
</dbReference>
<dbReference type="CDD" id="cd12342">
    <property type="entry name" value="RRM_Nab3p"/>
    <property type="match status" value="1"/>
</dbReference>
<dbReference type="Gene3D" id="3.30.70.330">
    <property type="match status" value="1"/>
</dbReference>
<feature type="compositionally biased region" description="Basic and acidic residues" evidence="2">
    <location>
        <begin position="463"/>
        <end position="478"/>
    </location>
</feature>
<reference evidence="4 5" key="1">
    <citation type="journal article" date="2017" name="Genome Announc.">
        <title>Genome sequence of the saprophytic ascomycete Epicoccum nigrum ICMP 19927 strain isolated from New Zealand.</title>
        <authorList>
            <person name="Fokin M."/>
            <person name="Fleetwood D."/>
            <person name="Weir B.S."/>
            <person name="Villas-Boas S.G."/>
        </authorList>
    </citation>
    <scope>NUCLEOTIDE SEQUENCE [LARGE SCALE GENOMIC DNA]</scope>
    <source>
        <strain evidence="4 5">ICMP 19927</strain>
    </source>
</reference>
<accession>A0A1Y2LS48</accession>
<feature type="region of interest" description="Disordered" evidence="2">
    <location>
        <begin position="197"/>
        <end position="316"/>
    </location>
</feature>
<feature type="region of interest" description="Disordered" evidence="2">
    <location>
        <begin position="1"/>
        <end position="171"/>
    </location>
</feature>
<gene>
    <name evidence="4" type="ORF">B5807_08488</name>
</gene>
<feature type="compositionally biased region" description="Low complexity" evidence="2">
    <location>
        <begin position="203"/>
        <end position="226"/>
    </location>
</feature>
<feature type="region of interest" description="Disordered" evidence="2">
    <location>
        <begin position="400"/>
        <end position="535"/>
    </location>
</feature>
<feature type="compositionally biased region" description="Polar residues" evidence="2">
    <location>
        <begin position="764"/>
        <end position="779"/>
    </location>
</feature>
<feature type="compositionally biased region" description="Low complexity" evidence="2">
    <location>
        <begin position="92"/>
        <end position="115"/>
    </location>
</feature>
<dbReference type="InterPro" id="IPR052600">
    <property type="entry name" value="Nuc_rcpt_coact/corep"/>
</dbReference>
<dbReference type="Proteomes" id="UP000193240">
    <property type="component" value="Unassembled WGS sequence"/>
</dbReference>
<evidence type="ECO:0000256" key="2">
    <source>
        <dbReference type="SAM" id="MobiDB-lite"/>
    </source>
</evidence>
<organism evidence="4 5">
    <name type="scientific">Epicoccum nigrum</name>
    <name type="common">Soil fungus</name>
    <name type="synonym">Epicoccum purpurascens</name>
    <dbReference type="NCBI Taxonomy" id="105696"/>
    <lineage>
        <taxon>Eukaryota</taxon>
        <taxon>Fungi</taxon>
        <taxon>Dikarya</taxon>
        <taxon>Ascomycota</taxon>
        <taxon>Pezizomycotina</taxon>
        <taxon>Dothideomycetes</taxon>
        <taxon>Pleosporomycetidae</taxon>
        <taxon>Pleosporales</taxon>
        <taxon>Pleosporineae</taxon>
        <taxon>Didymellaceae</taxon>
        <taxon>Epicoccum</taxon>
    </lineage>
</organism>
<evidence type="ECO:0000313" key="5">
    <source>
        <dbReference type="Proteomes" id="UP000193240"/>
    </source>
</evidence>
<feature type="compositionally biased region" description="Polar residues" evidence="2">
    <location>
        <begin position="139"/>
        <end position="152"/>
    </location>
</feature>
<dbReference type="EMBL" id="KZ107851">
    <property type="protein sequence ID" value="OSS46620.1"/>
    <property type="molecule type" value="Genomic_DNA"/>
</dbReference>
<evidence type="ECO:0000259" key="3">
    <source>
        <dbReference type="PROSITE" id="PS50102"/>
    </source>
</evidence>
<evidence type="ECO:0000256" key="1">
    <source>
        <dbReference type="PROSITE-ProRule" id="PRU00176"/>
    </source>
</evidence>
<dbReference type="InParanoid" id="A0A1Y2LS48"/>
<feature type="domain" description="RRM" evidence="3">
    <location>
        <begin position="346"/>
        <end position="417"/>
    </location>
</feature>
<feature type="compositionally biased region" description="Polar residues" evidence="2">
    <location>
        <begin position="64"/>
        <end position="86"/>
    </location>
</feature>
<proteinExistence type="predicted"/>
<dbReference type="InterPro" id="IPR000504">
    <property type="entry name" value="RRM_dom"/>
</dbReference>
<sequence length="798" mass="86445">MTYSPPQQAEHIRHQQLTPESPRPQQVPSPANIPILSLDKQMDPIFAESAYNSQHATPAPQYPSAASHTLNLPASTASQYAHQSHMSGFHEGGAQSAGSGAGASASMGGPSSAYGGAMGTQTQDTSSIQNYAAPHHTGASATHDAQPQTHPYNTAYPAQPAPLQSAQGAHYQTEAAAAGNVDVQALLDSLTPSANHAPAGNYASQMSAQSAQPQGSASASASASASLPQPTSNLPPRPPAQEKPVTHPNYDPSDDIRSYHPGSQMPSNTPQRGGQSQTGGQQASPTGAHMSHAPGAGQAQPQRSTSPGDDEDIRWGPETNRLYEAFLDQERKFVTEGQWDQFPMGSRLFIGNLPTEKVTKRDIFHRFYRHGRLAQISIKQAYGFVQFLDAESCRRALDTEQGQAVRGRKMHLEISKPQRNTKKAEPPANNGVRRRSRSPDYNRGGTGPSRDARYNGPQSSMSPRDRDRRFRDRDDYRPLRSPSPRAPPRGMRSRDRSRDRYDGRYRSRSRTPPRRYRSPSPRRDPDDDLALPRRAPHEVPDIQVLVLNEAIPRDFVRYVEDTFRTQNLRINVLIMSPRLPEAAVVRRQIIEGVLAIVRLDTGVLTKGKVNVQIFDRRGGAGNIQFNEYADLDLLTAAMLINNAKQTAQAAQPPAPVYGYNPPLPQYAQPPANAFPTAPAAQPNISNIISSLDPSTLSQLLGAMSQQNNVPQNAQPAPGLNADLARLLAQVSSPGHTPGFTSPAQPHQPQLGHSQYSALAAMLGGQSQTSAPPVQPSTQPAGAAPDMNEIMAQLAKYQR</sequence>
<dbReference type="OMA" id="LENQMDP"/>
<dbReference type="SUPFAM" id="SSF54928">
    <property type="entry name" value="RNA-binding domain, RBD"/>
    <property type="match status" value="1"/>
</dbReference>
<dbReference type="PROSITE" id="PS50102">
    <property type="entry name" value="RRM"/>
    <property type="match status" value="1"/>
</dbReference>
<name>A0A1Y2LS48_EPING</name>
<dbReference type="AlphaFoldDB" id="A0A1Y2LS48"/>
<dbReference type="GO" id="GO:0003723">
    <property type="term" value="F:RNA binding"/>
    <property type="evidence" value="ECO:0007669"/>
    <property type="project" value="UniProtKB-UniRule"/>
</dbReference>
<protein>
    <recommendedName>
        <fullName evidence="3">RRM domain-containing protein</fullName>
    </recommendedName>
</protein>
<feature type="compositionally biased region" description="Low complexity" evidence="2">
    <location>
        <begin position="270"/>
        <end position="288"/>
    </location>
</feature>
<dbReference type="InterPro" id="IPR034167">
    <property type="entry name" value="Nab3_RRM"/>
</dbReference>
<feature type="region of interest" description="Disordered" evidence="2">
    <location>
        <begin position="764"/>
        <end position="798"/>
    </location>
</feature>
<dbReference type="InterPro" id="IPR035979">
    <property type="entry name" value="RBD_domain_sf"/>
</dbReference>
<dbReference type="SMART" id="SM00360">
    <property type="entry name" value="RRM"/>
    <property type="match status" value="1"/>
</dbReference>
<keyword evidence="5" id="KW-1185">Reference proteome</keyword>
<feature type="compositionally biased region" description="Basic residues" evidence="2">
    <location>
        <begin position="506"/>
        <end position="517"/>
    </location>
</feature>
<feature type="compositionally biased region" description="Basic and acidic residues" evidence="2">
    <location>
        <begin position="492"/>
        <end position="505"/>
    </location>
</feature>
<evidence type="ECO:0000313" key="4">
    <source>
        <dbReference type="EMBL" id="OSS46620.1"/>
    </source>
</evidence>
<feature type="compositionally biased region" description="Polar residues" evidence="2">
    <location>
        <begin position="120"/>
        <end position="130"/>
    </location>
</feature>
<dbReference type="PANTHER" id="PTHR23295">
    <property type="entry name" value="NUCLEAR RECEPTOR COACTIVATOR 5-RELATED"/>
    <property type="match status" value="1"/>
</dbReference>
<dbReference type="PANTHER" id="PTHR23295:SF6">
    <property type="entry name" value="NEOSIN, ISOFORM A"/>
    <property type="match status" value="1"/>
</dbReference>
<keyword evidence="1" id="KW-0694">RNA-binding</keyword>
<dbReference type="Pfam" id="PF00076">
    <property type="entry name" value="RRM_1"/>
    <property type="match status" value="1"/>
</dbReference>